<keyword evidence="3" id="KW-1185">Reference proteome</keyword>
<dbReference type="KEGG" id="euz:DVS28_a4706"/>
<dbReference type="InterPro" id="IPR021708">
    <property type="entry name" value="DUF3291"/>
</dbReference>
<feature type="domain" description="DUF3291" evidence="1">
    <location>
        <begin position="5"/>
        <end position="136"/>
    </location>
</feature>
<dbReference type="Pfam" id="PF11695">
    <property type="entry name" value="DUF3291"/>
    <property type="match status" value="1"/>
</dbReference>
<protein>
    <recommendedName>
        <fullName evidence="1">DUF3291 domain-containing protein</fullName>
    </recommendedName>
</protein>
<sequence length="147" mass="16241">MEHHLAQANVAYALASLDSPKMAGFVRASAHVNRAADAADGFVWRLQDAAAVPFLGDERWVVNVSVWQSMAAFETFSFSDPHRRIMQLRSRWFEPHNQPATACWWVPAGHLPDLAEAHRQVLRLWEDGTSAEVFGLGTGVPPAPPVS</sequence>
<dbReference type="RefSeq" id="WP_164710924.1">
    <property type="nucleotide sequence ID" value="NZ_CP031165.1"/>
</dbReference>
<reference evidence="2 3" key="1">
    <citation type="submission" date="2018-09" db="EMBL/GenBank/DDBJ databases">
        <title>Complete genome sequence of Euzebya sp. DY32-46 isolated from seawater of Pacific Ocean.</title>
        <authorList>
            <person name="Xu L."/>
            <person name="Wu Y.-H."/>
            <person name="Xu X.-W."/>
        </authorList>
    </citation>
    <scope>NUCLEOTIDE SEQUENCE [LARGE SCALE GENOMIC DNA]</scope>
    <source>
        <strain evidence="2 3">DY32-46</strain>
    </source>
</reference>
<gene>
    <name evidence="2" type="ORF">DVS28_a4706</name>
</gene>
<evidence type="ECO:0000313" key="3">
    <source>
        <dbReference type="Proteomes" id="UP000264006"/>
    </source>
</evidence>
<name>A0A346Y4H0_9ACTN</name>
<dbReference type="SUPFAM" id="SSF54909">
    <property type="entry name" value="Dimeric alpha+beta barrel"/>
    <property type="match status" value="1"/>
</dbReference>
<organism evidence="2 3">
    <name type="scientific">Euzebya pacifica</name>
    <dbReference type="NCBI Taxonomy" id="1608957"/>
    <lineage>
        <taxon>Bacteria</taxon>
        <taxon>Bacillati</taxon>
        <taxon>Actinomycetota</taxon>
        <taxon>Nitriliruptoria</taxon>
        <taxon>Euzebyales</taxon>
    </lineage>
</organism>
<dbReference type="AlphaFoldDB" id="A0A346Y4H0"/>
<dbReference type="EMBL" id="CP031165">
    <property type="protein sequence ID" value="AXV09367.1"/>
    <property type="molecule type" value="Genomic_DNA"/>
</dbReference>
<proteinExistence type="predicted"/>
<evidence type="ECO:0000259" key="1">
    <source>
        <dbReference type="Pfam" id="PF11695"/>
    </source>
</evidence>
<accession>A0A346Y4H0</accession>
<evidence type="ECO:0000313" key="2">
    <source>
        <dbReference type="EMBL" id="AXV09367.1"/>
    </source>
</evidence>
<dbReference type="Proteomes" id="UP000264006">
    <property type="component" value="Chromosome"/>
</dbReference>
<dbReference type="InterPro" id="IPR011008">
    <property type="entry name" value="Dimeric_a/b-barrel"/>
</dbReference>